<evidence type="ECO:0000256" key="3">
    <source>
        <dbReference type="ARBA" id="ARBA00022989"/>
    </source>
</evidence>
<dbReference type="EMBL" id="JAPMOS010000003">
    <property type="protein sequence ID" value="KAJ4462440.1"/>
    <property type="molecule type" value="Genomic_DNA"/>
</dbReference>
<evidence type="ECO:0000256" key="1">
    <source>
        <dbReference type="ARBA" id="ARBA00004141"/>
    </source>
</evidence>
<dbReference type="Pfam" id="PF04193">
    <property type="entry name" value="PQ-loop"/>
    <property type="match status" value="2"/>
</dbReference>
<dbReference type="Gene3D" id="1.20.1280.290">
    <property type="match status" value="2"/>
</dbReference>
<feature type="transmembrane region" description="Helical" evidence="5">
    <location>
        <begin position="134"/>
        <end position="155"/>
    </location>
</feature>
<dbReference type="SMART" id="SM00679">
    <property type="entry name" value="CTNS"/>
    <property type="match status" value="2"/>
</dbReference>
<feature type="transmembrane region" description="Helical" evidence="5">
    <location>
        <begin position="193"/>
        <end position="216"/>
    </location>
</feature>
<feature type="transmembrane region" description="Helical" evidence="5">
    <location>
        <begin position="167"/>
        <end position="187"/>
    </location>
</feature>
<feature type="transmembrane region" description="Helical" evidence="5">
    <location>
        <begin position="39"/>
        <end position="59"/>
    </location>
</feature>
<evidence type="ECO:0000256" key="5">
    <source>
        <dbReference type="SAM" id="Phobius"/>
    </source>
</evidence>
<keyword evidence="2 5" id="KW-0812">Transmembrane</keyword>
<feature type="transmembrane region" description="Helical" evidence="5">
    <location>
        <begin position="65"/>
        <end position="86"/>
    </location>
</feature>
<keyword evidence="3 5" id="KW-1133">Transmembrane helix</keyword>
<dbReference type="PANTHER" id="PTHR14856">
    <property type="entry name" value="PQ-LOOP REPEAT-CONTAINING PROTEIN 1-LIKE PROTEIN"/>
    <property type="match status" value="1"/>
</dbReference>
<keyword evidence="7" id="KW-1185">Reference proteome</keyword>
<evidence type="ECO:0000313" key="7">
    <source>
        <dbReference type="Proteomes" id="UP001141327"/>
    </source>
</evidence>
<evidence type="ECO:0000256" key="4">
    <source>
        <dbReference type="ARBA" id="ARBA00023136"/>
    </source>
</evidence>
<comment type="caution">
    <text evidence="6">The sequence shown here is derived from an EMBL/GenBank/DDBJ whole genome shotgun (WGS) entry which is preliminary data.</text>
</comment>
<keyword evidence="4 5" id="KW-0472">Membrane</keyword>
<evidence type="ECO:0000256" key="2">
    <source>
        <dbReference type="ARBA" id="ARBA00022692"/>
    </source>
</evidence>
<feature type="transmembrane region" description="Helical" evidence="5">
    <location>
        <begin position="107"/>
        <end position="128"/>
    </location>
</feature>
<reference evidence="6" key="1">
    <citation type="journal article" date="2022" name="bioRxiv">
        <title>Genomics of Preaxostyla Flagellates Illuminates Evolutionary Transitions and the Path Towards Mitochondrial Loss.</title>
        <authorList>
            <person name="Novak L.V.F."/>
            <person name="Treitli S.C."/>
            <person name="Pyrih J."/>
            <person name="Halakuc P."/>
            <person name="Pipaliya S.V."/>
            <person name="Vacek V."/>
            <person name="Brzon O."/>
            <person name="Soukal P."/>
            <person name="Eme L."/>
            <person name="Dacks J.B."/>
            <person name="Karnkowska A."/>
            <person name="Elias M."/>
            <person name="Hampl V."/>
        </authorList>
    </citation>
    <scope>NUCLEOTIDE SEQUENCE</scope>
    <source>
        <strain evidence="6">RCP-MX</strain>
    </source>
</reference>
<dbReference type="Proteomes" id="UP001141327">
    <property type="component" value="Unassembled WGS sequence"/>
</dbReference>
<dbReference type="InterPro" id="IPR006603">
    <property type="entry name" value="PQ-loop_rpt"/>
</dbReference>
<dbReference type="InterPro" id="IPR052241">
    <property type="entry name" value="SLC66/Scramblase_ANY1"/>
</dbReference>
<accession>A0ABQ8UXX9</accession>
<evidence type="ECO:0000313" key="6">
    <source>
        <dbReference type="EMBL" id="KAJ4462440.1"/>
    </source>
</evidence>
<comment type="subcellular location">
    <subcellularLocation>
        <location evidence="1">Membrane</location>
        <topology evidence="1">Multi-pass membrane protein</topology>
    </subcellularLocation>
</comment>
<proteinExistence type="predicted"/>
<protein>
    <submittedName>
        <fullName evidence="6">PQ-loop protein</fullName>
    </submittedName>
</protein>
<name>A0ABQ8UXX9_9EUKA</name>
<sequence length="312" mass="35245">MGWNEYIDVGVNVFYVVAQVVGFFPQYRKIWKTRDSAGFSRLVCFALFVANITKLFFFFGKRFAMALLVQAVIMIIIQSFMLEVSVRFKSKKASETRPRHRFWNWDTIFPYFLFLVALAVTETLLTAVFVDQPWFFEVLGSAALLVEATVPLPQFVHTLRRRTMEGFSLWLMCFWLGGGIFKVSFYLWVAAPIQFLLCACFQCCVNFGLAILWVIFRDRSSTHPSGKRSPQPPFLSKATTAPSLAASVAVEFSTDSPHLGTRPFADFKEKSVEHVVLLAPAPSPPIPILLADFSPINQAAIWSIRGEAPATE</sequence>
<feature type="transmembrane region" description="Helical" evidence="5">
    <location>
        <begin position="6"/>
        <end position="27"/>
    </location>
</feature>
<organism evidence="6 7">
    <name type="scientific">Paratrimastix pyriformis</name>
    <dbReference type="NCBI Taxonomy" id="342808"/>
    <lineage>
        <taxon>Eukaryota</taxon>
        <taxon>Metamonada</taxon>
        <taxon>Preaxostyla</taxon>
        <taxon>Paratrimastigidae</taxon>
        <taxon>Paratrimastix</taxon>
    </lineage>
</organism>
<dbReference type="PANTHER" id="PTHR14856:SF9">
    <property type="entry name" value="PQ-LOOP REPEAT-CONTAINING PROTEIN 1"/>
    <property type="match status" value="1"/>
</dbReference>
<gene>
    <name evidence="6" type="ORF">PAPYR_1078</name>
</gene>